<evidence type="ECO:0000256" key="2">
    <source>
        <dbReference type="ARBA" id="ARBA00023315"/>
    </source>
</evidence>
<dbReference type="Gene3D" id="3.40.630.30">
    <property type="match status" value="1"/>
</dbReference>
<sequence>MKLVRDRQVWVPDLLDVWEASVRASHDFLDEAAIQAIKEEVPAALLAVDHLVLVRSAVGETAGFMGLVGDRLEMLFVHPSYWGDGLGRALLTIGISSHGLNRLTVNEQNAQAVAFYQHMGFVTYRRTEVDEEGRPYPLLYMRYEGQEISDIFGTRTEDA</sequence>
<dbReference type="PROSITE" id="PS51186">
    <property type="entry name" value="GNAT"/>
    <property type="match status" value="1"/>
</dbReference>
<reference evidence="4 5" key="1">
    <citation type="journal article" date="2016" name="Genome Announc.">
        <title>Complete Genome Sequences of Aerococcus christensenii CCUG 28831T, Aerococcus sanguinicola CCUG 43001T, Aerococcus urinae CCUG 36881T, Aerococcus urinaeequi CCUG 28094T, Aerococcus urinaehominis CCUG 42038 BT, and Aerococcus viridans CCUG 4311T.</title>
        <authorList>
            <person name="Carkaci D."/>
            <person name="Dargis R."/>
            <person name="Nielsen X.C."/>
            <person name="Skovgaard O."/>
            <person name="Fuursted K."/>
            <person name="Christensen J.J."/>
        </authorList>
    </citation>
    <scope>NUCLEOTIDE SEQUENCE [LARGE SCALE GENOMIC DNA]</scope>
    <source>
        <strain evidence="4 5">CCUG43001</strain>
    </source>
</reference>
<feature type="domain" description="N-acetyltransferase" evidence="3">
    <location>
        <begin position="12"/>
        <end position="146"/>
    </location>
</feature>
<protein>
    <submittedName>
        <fullName evidence="4">Acetyltransferase</fullName>
    </submittedName>
</protein>
<proteinExistence type="predicted"/>
<evidence type="ECO:0000313" key="4">
    <source>
        <dbReference type="EMBL" id="AMB94936.1"/>
    </source>
</evidence>
<keyword evidence="2" id="KW-0012">Acyltransferase</keyword>
<dbReference type="Pfam" id="PF13673">
    <property type="entry name" value="Acetyltransf_10"/>
    <property type="match status" value="1"/>
</dbReference>
<keyword evidence="5" id="KW-1185">Reference proteome</keyword>
<name>A0A0X8FCR2_9LACT</name>
<dbReference type="InterPro" id="IPR000182">
    <property type="entry name" value="GNAT_dom"/>
</dbReference>
<organism evidence="4 5">
    <name type="scientific">Aerococcus sanguinicola</name>
    <dbReference type="NCBI Taxonomy" id="119206"/>
    <lineage>
        <taxon>Bacteria</taxon>
        <taxon>Bacillati</taxon>
        <taxon>Bacillota</taxon>
        <taxon>Bacilli</taxon>
        <taxon>Lactobacillales</taxon>
        <taxon>Aerococcaceae</taxon>
        <taxon>Aerococcus</taxon>
    </lineage>
</organism>
<dbReference type="EMBL" id="CP014160">
    <property type="protein sequence ID" value="AMB94936.1"/>
    <property type="molecule type" value="Genomic_DNA"/>
</dbReference>
<reference evidence="5" key="2">
    <citation type="submission" date="2016-01" db="EMBL/GenBank/DDBJ databases">
        <title>Six Aerococcus type strain genome sequencing and assembly using PacBio and Illumina Hiseq.</title>
        <authorList>
            <person name="Carkaci D."/>
            <person name="Dargis R."/>
            <person name="Nielsen X.C."/>
            <person name="Skovgaard O."/>
            <person name="Fuursted K."/>
            <person name="Christensen J.J."/>
        </authorList>
    </citation>
    <scope>NUCLEOTIDE SEQUENCE [LARGE SCALE GENOMIC DNA]</scope>
    <source>
        <strain evidence="5">CCUG43001</strain>
    </source>
</reference>
<dbReference type="PANTHER" id="PTHR43800:SF1">
    <property type="entry name" value="PEPTIDYL-LYSINE N-ACETYLTRANSFERASE YJAB"/>
    <property type="match status" value="1"/>
</dbReference>
<accession>A0A0X8FCR2</accession>
<dbReference type="SUPFAM" id="SSF55729">
    <property type="entry name" value="Acyl-CoA N-acyltransferases (Nat)"/>
    <property type="match status" value="1"/>
</dbReference>
<keyword evidence="1 4" id="KW-0808">Transferase</keyword>
<dbReference type="KEGG" id="asan:AWM72_02430"/>
<dbReference type="Proteomes" id="UP000069912">
    <property type="component" value="Chromosome"/>
</dbReference>
<evidence type="ECO:0000256" key="1">
    <source>
        <dbReference type="ARBA" id="ARBA00022679"/>
    </source>
</evidence>
<dbReference type="CDD" id="cd04301">
    <property type="entry name" value="NAT_SF"/>
    <property type="match status" value="1"/>
</dbReference>
<dbReference type="AlphaFoldDB" id="A0A0X8FCR2"/>
<evidence type="ECO:0000259" key="3">
    <source>
        <dbReference type="PROSITE" id="PS51186"/>
    </source>
</evidence>
<gene>
    <name evidence="4" type="ORF">AWM72_02430</name>
</gene>
<dbReference type="InterPro" id="IPR016181">
    <property type="entry name" value="Acyl_CoA_acyltransferase"/>
</dbReference>
<dbReference type="GO" id="GO:0016747">
    <property type="term" value="F:acyltransferase activity, transferring groups other than amino-acyl groups"/>
    <property type="evidence" value="ECO:0007669"/>
    <property type="project" value="InterPro"/>
</dbReference>
<dbReference type="PANTHER" id="PTHR43800">
    <property type="entry name" value="PEPTIDYL-LYSINE N-ACETYLTRANSFERASE YJAB"/>
    <property type="match status" value="1"/>
</dbReference>
<evidence type="ECO:0000313" key="5">
    <source>
        <dbReference type="Proteomes" id="UP000069912"/>
    </source>
</evidence>